<dbReference type="PANTHER" id="PTHR16019:SF5">
    <property type="entry name" value="BSD DOMAIN-CONTAINING PROTEIN 1"/>
    <property type="match status" value="1"/>
</dbReference>
<evidence type="ECO:0000313" key="3">
    <source>
        <dbReference type="EMBL" id="KAJ4456927.1"/>
    </source>
</evidence>
<protein>
    <recommendedName>
        <fullName evidence="2">BSD domain-containing protein</fullName>
    </recommendedName>
</protein>
<name>A0ABQ8UCC2_9EUKA</name>
<dbReference type="Gene3D" id="1.10.3970.10">
    <property type="entry name" value="BSD domain"/>
    <property type="match status" value="1"/>
</dbReference>
<dbReference type="SUPFAM" id="SSF140383">
    <property type="entry name" value="BSD domain-like"/>
    <property type="match status" value="1"/>
</dbReference>
<dbReference type="Proteomes" id="UP001141327">
    <property type="component" value="Unassembled WGS sequence"/>
</dbReference>
<sequence>MIPESWDVPDQDQKPDAFAKFMDKAMWNFKKKITGSALLSEMKEKTVSVLKGYGHDLEDFARTIKSDTQSVIQAQLKDPTVPIGPSGRDSTTPAPDRSGLSQRLQSLQADVHTFDQPEGCFADDYQEFAAGFALDGRMAEITSLLEGSAPLRRLQTQLVPREVTFEQFWKRYFFRADRLVREEQRRVALLRHGIPDTEDLGWGDEAAPSDPSSWGQAEPAYTPLRPAPQPAAPPAAQPPTSLSLPAPEEEEQPGPGPMAPEQPPVPTPVPTPLPTQAPQAPTQPEGELRLRERGGPEGAPPSTEGTGSKNGLERLTETLAAQPEEDAWD</sequence>
<dbReference type="Pfam" id="PF03909">
    <property type="entry name" value="BSD"/>
    <property type="match status" value="1"/>
</dbReference>
<feature type="compositionally biased region" description="Low complexity" evidence="1">
    <location>
        <begin position="276"/>
        <end position="285"/>
    </location>
</feature>
<feature type="region of interest" description="Disordered" evidence="1">
    <location>
        <begin position="195"/>
        <end position="329"/>
    </location>
</feature>
<dbReference type="InterPro" id="IPR035925">
    <property type="entry name" value="BSD_dom_sf"/>
</dbReference>
<accession>A0ABQ8UCC2</accession>
<feature type="compositionally biased region" description="Pro residues" evidence="1">
    <location>
        <begin position="254"/>
        <end position="275"/>
    </location>
</feature>
<feature type="compositionally biased region" description="Polar residues" evidence="1">
    <location>
        <begin position="88"/>
        <end position="99"/>
    </location>
</feature>
<dbReference type="PROSITE" id="PS50858">
    <property type="entry name" value="BSD"/>
    <property type="match status" value="1"/>
</dbReference>
<gene>
    <name evidence="3" type="ORF">PAPYR_7749</name>
</gene>
<evidence type="ECO:0000259" key="2">
    <source>
        <dbReference type="PROSITE" id="PS50858"/>
    </source>
</evidence>
<dbReference type="SMART" id="SM00751">
    <property type="entry name" value="BSD"/>
    <property type="match status" value="1"/>
</dbReference>
<feature type="compositionally biased region" description="Pro residues" evidence="1">
    <location>
        <begin position="225"/>
        <end position="237"/>
    </location>
</feature>
<reference evidence="3" key="1">
    <citation type="journal article" date="2022" name="bioRxiv">
        <title>Genomics of Preaxostyla Flagellates Illuminates Evolutionary Transitions and the Path Towards Mitochondrial Loss.</title>
        <authorList>
            <person name="Novak L.V.F."/>
            <person name="Treitli S.C."/>
            <person name="Pyrih J."/>
            <person name="Halakuc P."/>
            <person name="Pipaliya S.V."/>
            <person name="Vacek V."/>
            <person name="Brzon O."/>
            <person name="Soukal P."/>
            <person name="Eme L."/>
            <person name="Dacks J.B."/>
            <person name="Karnkowska A."/>
            <person name="Elias M."/>
            <person name="Hampl V."/>
        </authorList>
    </citation>
    <scope>NUCLEOTIDE SEQUENCE</scope>
    <source>
        <strain evidence="3">RCP-MX</strain>
    </source>
</reference>
<evidence type="ECO:0000313" key="4">
    <source>
        <dbReference type="Proteomes" id="UP001141327"/>
    </source>
</evidence>
<dbReference type="PANTHER" id="PTHR16019">
    <property type="entry name" value="SYNAPSE-ASSOCIATED PROTEIN"/>
    <property type="match status" value="1"/>
</dbReference>
<feature type="domain" description="BSD" evidence="2">
    <location>
        <begin position="128"/>
        <end position="180"/>
    </location>
</feature>
<feature type="compositionally biased region" description="Basic and acidic residues" evidence="1">
    <location>
        <begin position="286"/>
        <end position="295"/>
    </location>
</feature>
<comment type="caution">
    <text evidence="3">The sequence shown here is derived from an EMBL/GenBank/DDBJ whole genome shotgun (WGS) entry which is preliminary data.</text>
</comment>
<keyword evidence="4" id="KW-1185">Reference proteome</keyword>
<dbReference type="InterPro" id="IPR051494">
    <property type="entry name" value="BSD_domain-containing"/>
</dbReference>
<organism evidence="3 4">
    <name type="scientific">Paratrimastix pyriformis</name>
    <dbReference type="NCBI Taxonomy" id="342808"/>
    <lineage>
        <taxon>Eukaryota</taxon>
        <taxon>Metamonada</taxon>
        <taxon>Preaxostyla</taxon>
        <taxon>Paratrimastigidae</taxon>
        <taxon>Paratrimastix</taxon>
    </lineage>
</organism>
<dbReference type="EMBL" id="JAPMOS010000058">
    <property type="protein sequence ID" value="KAJ4456927.1"/>
    <property type="molecule type" value="Genomic_DNA"/>
</dbReference>
<proteinExistence type="predicted"/>
<evidence type="ECO:0000256" key="1">
    <source>
        <dbReference type="SAM" id="MobiDB-lite"/>
    </source>
</evidence>
<dbReference type="InterPro" id="IPR005607">
    <property type="entry name" value="BSD_dom"/>
</dbReference>
<feature type="region of interest" description="Disordered" evidence="1">
    <location>
        <begin position="76"/>
        <end position="99"/>
    </location>
</feature>